<gene>
    <name evidence="2" type="ORF">NNC68_12335</name>
</gene>
<evidence type="ECO:0000313" key="2">
    <source>
        <dbReference type="EMBL" id="MCP9550255.1"/>
    </source>
</evidence>
<dbReference type="EMBL" id="JANDWU010000026">
    <property type="protein sequence ID" value="MCP9550255.1"/>
    <property type="molecule type" value="Genomic_DNA"/>
</dbReference>
<feature type="coiled-coil region" evidence="1">
    <location>
        <begin position="197"/>
        <end position="224"/>
    </location>
</feature>
<accession>A0AAW5IF85</accession>
<sequence>MAIVQVDLSEYDMLRQAKQKAEDECAELKENIKAIKNSSKAIVKTVHVKSRVQFDIDKIISNTIQKYTDYERKRFDSPFWGNSINSTVLYESLRAALHVRDAFSYKEDAEGEVSESFVNFEDVRIKVENKMQDEINKSIKECDNAKTEYLARKDQLDKEKDEIIQKYKEECYKQLEARFDQQITGLKYNLTEQSGKVSHLQGVIDTKDEEIAKLKEEIEALTKKKSHWWD</sequence>
<name>A0AAW5IF85_9BACT</name>
<proteinExistence type="predicted"/>
<comment type="caution">
    <text evidence="2">The sequence shown here is derived from an EMBL/GenBank/DDBJ whole genome shotgun (WGS) entry which is preliminary data.</text>
</comment>
<organism evidence="2 3">
    <name type="scientific">Segatella copri</name>
    <dbReference type="NCBI Taxonomy" id="165179"/>
    <lineage>
        <taxon>Bacteria</taxon>
        <taxon>Pseudomonadati</taxon>
        <taxon>Bacteroidota</taxon>
        <taxon>Bacteroidia</taxon>
        <taxon>Bacteroidales</taxon>
        <taxon>Prevotellaceae</taxon>
        <taxon>Segatella</taxon>
    </lineage>
</organism>
<feature type="coiled-coil region" evidence="1">
    <location>
        <begin position="128"/>
        <end position="166"/>
    </location>
</feature>
<dbReference type="Proteomes" id="UP001205506">
    <property type="component" value="Unassembled WGS sequence"/>
</dbReference>
<feature type="coiled-coil region" evidence="1">
    <location>
        <begin position="11"/>
        <end position="38"/>
    </location>
</feature>
<dbReference type="AlphaFoldDB" id="A0AAW5IF85"/>
<evidence type="ECO:0000313" key="3">
    <source>
        <dbReference type="Proteomes" id="UP001205506"/>
    </source>
</evidence>
<evidence type="ECO:0000256" key="1">
    <source>
        <dbReference type="SAM" id="Coils"/>
    </source>
</evidence>
<reference evidence="2" key="1">
    <citation type="submission" date="2022-07" db="EMBL/GenBank/DDBJ databases">
        <title>Prevotella copri.</title>
        <authorList>
            <person name="Yang C."/>
        </authorList>
    </citation>
    <scope>NUCLEOTIDE SEQUENCE</scope>
    <source>
        <strain evidence="2">HF1805</strain>
    </source>
</reference>
<dbReference type="Gene3D" id="1.10.287.2610">
    <property type="match status" value="1"/>
</dbReference>
<keyword evidence="1" id="KW-0175">Coiled coil</keyword>
<protein>
    <submittedName>
        <fullName evidence="2">Uncharacterized protein</fullName>
    </submittedName>
</protein>
<dbReference type="RefSeq" id="WP_254970087.1">
    <property type="nucleotide sequence ID" value="NZ_JANDWU010000026.1"/>
</dbReference>